<organism evidence="8 9">
    <name type="scientific">Aquamicrobium zhengzhouense</name>
    <dbReference type="NCBI Taxonomy" id="2781738"/>
    <lineage>
        <taxon>Bacteria</taxon>
        <taxon>Pseudomonadati</taxon>
        <taxon>Pseudomonadota</taxon>
        <taxon>Alphaproteobacteria</taxon>
        <taxon>Hyphomicrobiales</taxon>
        <taxon>Phyllobacteriaceae</taxon>
        <taxon>Aquamicrobium</taxon>
    </lineage>
</organism>
<feature type="transmembrane region" description="Helical" evidence="7">
    <location>
        <begin position="301"/>
        <end position="322"/>
    </location>
</feature>
<comment type="caution">
    <text evidence="8">The sequence shown here is derived from an EMBL/GenBank/DDBJ whole genome shotgun (WGS) entry which is preliminary data.</text>
</comment>
<feature type="transmembrane region" description="Helical" evidence="7">
    <location>
        <begin position="238"/>
        <end position="258"/>
    </location>
</feature>
<dbReference type="PANTHER" id="PTHR30106">
    <property type="entry name" value="INNER MEMBRANE PROTEIN YEIH-RELATED"/>
    <property type="match status" value="1"/>
</dbReference>
<dbReference type="InterPro" id="IPR018383">
    <property type="entry name" value="UPF0324_pro"/>
</dbReference>
<keyword evidence="5 7" id="KW-1133">Transmembrane helix</keyword>
<evidence type="ECO:0000256" key="7">
    <source>
        <dbReference type="SAM" id="Phobius"/>
    </source>
</evidence>
<feature type="transmembrane region" description="Helical" evidence="7">
    <location>
        <begin position="26"/>
        <end position="48"/>
    </location>
</feature>
<evidence type="ECO:0000256" key="1">
    <source>
        <dbReference type="ARBA" id="ARBA00004651"/>
    </source>
</evidence>
<comment type="similarity">
    <text evidence="2">Belongs to the UPF0324 family.</text>
</comment>
<keyword evidence="9" id="KW-1185">Reference proteome</keyword>
<evidence type="ECO:0000313" key="8">
    <source>
        <dbReference type="EMBL" id="MBI1621660.1"/>
    </source>
</evidence>
<evidence type="ECO:0000256" key="2">
    <source>
        <dbReference type="ARBA" id="ARBA00007977"/>
    </source>
</evidence>
<evidence type="ECO:0000256" key="4">
    <source>
        <dbReference type="ARBA" id="ARBA00022692"/>
    </source>
</evidence>
<feature type="transmembrane region" description="Helical" evidence="7">
    <location>
        <begin position="115"/>
        <end position="132"/>
    </location>
</feature>
<dbReference type="Pfam" id="PF03601">
    <property type="entry name" value="Cons_hypoth698"/>
    <property type="match status" value="1"/>
</dbReference>
<dbReference type="Proteomes" id="UP000601789">
    <property type="component" value="Unassembled WGS sequence"/>
</dbReference>
<name>A0ABS0SEF5_9HYPH</name>
<feature type="transmembrane region" description="Helical" evidence="7">
    <location>
        <begin position="84"/>
        <end position="108"/>
    </location>
</feature>
<dbReference type="PANTHER" id="PTHR30106:SF2">
    <property type="entry name" value="UPF0324 INNER MEMBRANE PROTEIN YEIH"/>
    <property type="match status" value="1"/>
</dbReference>
<keyword evidence="4 7" id="KW-0812">Transmembrane</keyword>
<evidence type="ECO:0000256" key="5">
    <source>
        <dbReference type="ARBA" id="ARBA00022989"/>
    </source>
</evidence>
<proteinExistence type="inferred from homology"/>
<feature type="transmembrane region" description="Helical" evidence="7">
    <location>
        <begin position="60"/>
        <end position="78"/>
    </location>
</feature>
<sequence>MPGFTLVAIVTAAAYGLRQMPGFSGFSPMFSAILIGMVFANFTSVPAQAVPGVSLMGKKLLRLAVAFLGLQLTLTQIGEVGLAGMLAISFVVLSTYTFTVIAAPLLGVDAGLGRLLAAGTSICGASAIAAANAVEQAKDEDVSYAVACVTLFGTIAIAAYPVIARMMELDAFAFGFWTGASVHEVAQVVATGFQLGDQAGEMSVVVKLSRVLLLAPLLMAVAFLAHRRTNRKGASVSTGSIVPVFVIGFIVLMLANTAGIVPEMIRTCIVQATPVALTAALGALGLGTSFKALKARGIRPLLLAGIASVFISVLSVAMLPLIT</sequence>
<protein>
    <submittedName>
        <fullName evidence="8">Sulfate exporter family transporter</fullName>
    </submittedName>
</protein>
<evidence type="ECO:0000256" key="6">
    <source>
        <dbReference type="ARBA" id="ARBA00023136"/>
    </source>
</evidence>
<keyword evidence="6 7" id="KW-0472">Membrane</keyword>
<evidence type="ECO:0000256" key="3">
    <source>
        <dbReference type="ARBA" id="ARBA00022475"/>
    </source>
</evidence>
<comment type="subcellular location">
    <subcellularLocation>
        <location evidence="1">Cell membrane</location>
        <topology evidence="1">Multi-pass membrane protein</topology>
    </subcellularLocation>
</comment>
<keyword evidence="3" id="KW-1003">Cell membrane</keyword>
<dbReference type="EMBL" id="JADGMQ010000009">
    <property type="protein sequence ID" value="MBI1621660.1"/>
    <property type="molecule type" value="Genomic_DNA"/>
</dbReference>
<feature type="transmembrane region" description="Helical" evidence="7">
    <location>
        <begin position="208"/>
        <end position="226"/>
    </location>
</feature>
<feature type="transmembrane region" description="Helical" evidence="7">
    <location>
        <begin position="144"/>
        <end position="164"/>
    </location>
</feature>
<feature type="transmembrane region" description="Helical" evidence="7">
    <location>
        <begin position="171"/>
        <end position="196"/>
    </location>
</feature>
<reference evidence="8 9" key="1">
    <citation type="submission" date="2020-10" db="EMBL/GenBank/DDBJ databases">
        <title>Aquamicrobium zhengzhouensis sp. nov., a exopolysaccharide producing bacterium isolated from farmland soil.</title>
        <authorList>
            <person name="Wang X."/>
        </authorList>
    </citation>
    <scope>NUCLEOTIDE SEQUENCE [LARGE SCALE GENOMIC DNA]</scope>
    <source>
        <strain evidence="9">cd-1</strain>
    </source>
</reference>
<accession>A0ABS0SEF5</accession>
<evidence type="ECO:0000313" key="9">
    <source>
        <dbReference type="Proteomes" id="UP000601789"/>
    </source>
</evidence>
<feature type="transmembrane region" description="Helical" evidence="7">
    <location>
        <begin position="264"/>
        <end position="289"/>
    </location>
</feature>
<gene>
    <name evidence="8" type="ORF">IOD40_13445</name>
</gene>